<evidence type="ECO:0000256" key="1">
    <source>
        <dbReference type="ARBA" id="ARBA00004571"/>
    </source>
</evidence>
<evidence type="ECO:0000313" key="14">
    <source>
        <dbReference type="Proteomes" id="UP000659388"/>
    </source>
</evidence>
<dbReference type="RefSeq" id="WP_202243006.1">
    <property type="nucleotide sequence ID" value="NZ_JAESIY010000002.1"/>
</dbReference>
<evidence type="ECO:0000256" key="6">
    <source>
        <dbReference type="ARBA" id="ARBA00023136"/>
    </source>
</evidence>
<dbReference type="InterPro" id="IPR012910">
    <property type="entry name" value="Plug_dom"/>
</dbReference>
<feature type="chain" id="PRO_5037164256" evidence="10">
    <location>
        <begin position="27"/>
        <end position="951"/>
    </location>
</feature>
<keyword evidence="13" id="KW-0675">Receptor</keyword>
<dbReference type="NCBIfam" id="TIGR04056">
    <property type="entry name" value="OMP_RagA_SusC"/>
    <property type="match status" value="1"/>
</dbReference>
<dbReference type="InterPro" id="IPR023996">
    <property type="entry name" value="TonB-dep_OMP_SusC/RagA"/>
</dbReference>
<dbReference type="PROSITE" id="PS52016">
    <property type="entry name" value="TONB_DEPENDENT_REC_3"/>
    <property type="match status" value="1"/>
</dbReference>
<dbReference type="InterPro" id="IPR023997">
    <property type="entry name" value="TonB-dep_OMP_SusC/RagA_CS"/>
</dbReference>
<organism evidence="13 14">
    <name type="scientific">Fulvivirga sediminis</name>
    <dbReference type="NCBI Taxonomy" id="2803949"/>
    <lineage>
        <taxon>Bacteria</taxon>
        <taxon>Pseudomonadati</taxon>
        <taxon>Bacteroidota</taxon>
        <taxon>Cytophagia</taxon>
        <taxon>Cytophagales</taxon>
        <taxon>Fulvivirgaceae</taxon>
        <taxon>Fulvivirga</taxon>
    </lineage>
</organism>
<accession>A0A937F768</accession>
<evidence type="ECO:0000256" key="2">
    <source>
        <dbReference type="ARBA" id="ARBA00022448"/>
    </source>
</evidence>
<dbReference type="InterPro" id="IPR000531">
    <property type="entry name" value="Beta-barrel_TonB"/>
</dbReference>
<gene>
    <name evidence="13" type="ORF">JL102_04345</name>
</gene>
<keyword evidence="3 8" id="KW-1134">Transmembrane beta strand</keyword>
<dbReference type="Pfam" id="PF00593">
    <property type="entry name" value="TonB_dep_Rec_b-barrel"/>
    <property type="match status" value="1"/>
</dbReference>
<dbReference type="GO" id="GO:0009279">
    <property type="term" value="C:cell outer membrane"/>
    <property type="evidence" value="ECO:0007669"/>
    <property type="project" value="UniProtKB-SubCell"/>
</dbReference>
<comment type="similarity">
    <text evidence="8 9">Belongs to the TonB-dependent receptor family.</text>
</comment>
<dbReference type="Gene3D" id="2.170.130.10">
    <property type="entry name" value="TonB-dependent receptor, plug domain"/>
    <property type="match status" value="1"/>
</dbReference>
<comment type="caution">
    <text evidence="13">The sequence shown here is derived from an EMBL/GenBank/DDBJ whole genome shotgun (WGS) entry which is preliminary data.</text>
</comment>
<dbReference type="Proteomes" id="UP000659388">
    <property type="component" value="Unassembled WGS sequence"/>
</dbReference>
<dbReference type="InterPro" id="IPR037066">
    <property type="entry name" value="Plug_dom_sf"/>
</dbReference>
<dbReference type="AlphaFoldDB" id="A0A937F768"/>
<evidence type="ECO:0000259" key="11">
    <source>
        <dbReference type="Pfam" id="PF00593"/>
    </source>
</evidence>
<comment type="subcellular location">
    <subcellularLocation>
        <location evidence="1 8">Cell outer membrane</location>
        <topology evidence="1 8">Multi-pass membrane protein</topology>
    </subcellularLocation>
</comment>
<keyword evidence="2 8" id="KW-0813">Transport</keyword>
<keyword evidence="4 8" id="KW-0812">Transmembrane</keyword>
<evidence type="ECO:0000259" key="12">
    <source>
        <dbReference type="Pfam" id="PF07715"/>
    </source>
</evidence>
<dbReference type="Pfam" id="PF07715">
    <property type="entry name" value="Plug"/>
    <property type="match status" value="1"/>
</dbReference>
<keyword evidence="14" id="KW-1185">Reference proteome</keyword>
<proteinExistence type="inferred from homology"/>
<evidence type="ECO:0000256" key="8">
    <source>
        <dbReference type="PROSITE-ProRule" id="PRU01360"/>
    </source>
</evidence>
<reference evidence="13" key="1">
    <citation type="submission" date="2021-01" db="EMBL/GenBank/DDBJ databases">
        <title>Fulvivirga kasyanovii gen. nov., sp nov., a novel member of the phylum Bacteroidetes isolated from seawater in a mussel farm.</title>
        <authorList>
            <person name="Zhao L.-H."/>
            <person name="Wang Z.-J."/>
        </authorList>
    </citation>
    <scope>NUCLEOTIDE SEQUENCE</scope>
    <source>
        <strain evidence="13">2943</strain>
    </source>
</reference>
<sequence>MKIILKNILKFMGFVACSSIGIAAYAQDTPSDTLDLIKEEKIGSQLVPVAYGVKERRAINGAVAYLDGVEMSKTLTPTLSNTLYGRIPGLTVMQGSGEPGYDSPSMLIRGLGTYNDNGFLVLVDGFEASFDQLSVEEIESVVVLKDAASLALYGIRGANGALLITTKRGKQQKAKITFNARYGWQKPTRLPEFLGAYDYARLYNEAAINDGLEAPYSDEDLEAYQSGADPYLHPDVNWYDEVLKESAPISEYNVSFNGGNDNMKYFVLLGHMRNEGLYANTDKERKINSNADFRRYNFRTNIDVKLSDAVHGSLDLGGRIEDRSFPNFNGPSLWQNMARYPANAYPVINPDGSWGGNSVYPDNPVASIIDRGYTSSHDRNLMATIRLSEKLDFITKGLTFHQALSDNNWHRGNYNKTKSYAYSELTIGQSNDGRDSLIYVTHGTETDFSVGDGSGSDSYNYNDQYNRMNVQLALDYNRRWNDNGIYALVMYHQDVYTISGNNVPAAQQSIMGRISYDYKEKYYAELAYSYSGSENFPKGHRFGFFPALSLGWIMSEEDFLKDKSALSFLKLRASAGLVGNDRLIGNRFAYSHDFFYSGNYYFGPNVTGNGAVVEGTIGNSDITWEKSMQMNFGVDGQFFDKSFGVTLDLFYEKRHDVLASANATVPDYLGVDAPYENVGKVNNRGIELDINYQNSIGDFNYYVGLTGFYTKNKIIEMNEVVRAEDYLYRTGHPINAYFGLEADGFYQTADFDAQGDLVEGLPVSTFAPVQPGDIKYKDLNNDGLIDQNDETFIGDPNAPALTYSLQLGAEYKGFYAQVFFHGIGERSVYLNGAYFWALVDENNIGTNALGRWTPENADKATYPRLTTQPNENNYRLSSFWLKSGKVLRLRNVEVGYSLPKHWLEGVKINSARIYASGVNLFTWDDVDRLDPENLGGYPVLKSFSLGARLEF</sequence>
<evidence type="ECO:0000256" key="10">
    <source>
        <dbReference type="SAM" id="SignalP"/>
    </source>
</evidence>
<dbReference type="SUPFAM" id="SSF56935">
    <property type="entry name" value="Porins"/>
    <property type="match status" value="1"/>
</dbReference>
<evidence type="ECO:0000313" key="13">
    <source>
        <dbReference type="EMBL" id="MBL3655348.1"/>
    </source>
</evidence>
<evidence type="ECO:0000256" key="9">
    <source>
        <dbReference type="RuleBase" id="RU003357"/>
    </source>
</evidence>
<evidence type="ECO:0000256" key="7">
    <source>
        <dbReference type="ARBA" id="ARBA00023237"/>
    </source>
</evidence>
<dbReference type="InterPro" id="IPR039426">
    <property type="entry name" value="TonB-dep_rcpt-like"/>
</dbReference>
<dbReference type="InterPro" id="IPR036942">
    <property type="entry name" value="Beta-barrel_TonB_sf"/>
</dbReference>
<dbReference type="Gene3D" id="2.40.170.20">
    <property type="entry name" value="TonB-dependent receptor, beta-barrel domain"/>
    <property type="match status" value="1"/>
</dbReference>
<keyword evidence="7 8" id="KW-0998">Cell outer membrane</keyword>
<name>A0A937F768_9BACT</name>
<feature type="domain" description="TonB-dependent receptor plug" evidence="12">
    <location>
        <begin position="57"/>
        <end position="161"/>
    </location>
</feature>
<feature type="signal peptide" evidence="10">
    <location>
        <begin position="1"/>
        <end position="26"/>
    </location>
</feature>
<evidence type="ECO:0000256" key="3">
    <source>
        <dbReference type="ARBA" id="ARBA00022452"/>
    </source>
</evidence>
<dbReference type="EMBL" id="JAESIY010000002">
    <property type="protein sequence ID" value="MBL3655348.1"/>
    <property type="molecule type" value="Genomic_DNA"/>
</dbReference>
<feature type="domain" description="TonB-dependent receptor-like beta-barrel" evidence="11">
    <location>
        <begin position="355"/>
        <end position="920"/>
    </location>
</feature>
<keyword evidence="10" id="KW-0732">Signal</keyword>
<dbReference type="NCBIfam" id="TIGR04057">
    <property type="entry name" value="SusC_RagA_signa"/>
    <property type="match status" value="1"/>
</dbReference>
<keyword evidence="5 9" id="KW-0798">TonB box</keyword>
<evidence type="ECO:0000256" key="4">
    <source>
        <dbReference type="ARBA" id="ARBA00022692"/>
    </source>
</evidence>
<evidence type="ECO:0000256" key="5">
    <source>
        <dbReference type="ARBA" id="ARBA00023077"/>
    </source>
</evidence>
<protein>
    <submittedName>
        <fullName evidence="13">TonB-dependent receptor</fullName>
    </submittedName>
</protein>
<keyword evidence="6 8" id="KW-0472">Membrane</keyword>